<dbReference type="InterPro" id="IPR012551">
    <property type="entry name" value="DUF1707_SHOCT-like"/>
</dbReference>
<dbReference type="PANTHER" id="PTHR40763:SF5">
    <property type="entry name" value="MEMBRANE PROTEIN"/>
    <property type="match status" value="1"/>
</dbReference>
<evidence type="ECO:0000259" key="1">
    <source>
        <dbReference type="Pfam" id="PF08044"/>
    </source>
</evidence>
<feature type="domain" description="DUF1707" evidence="1">
    <location>
        <begin position="10"/>
        <end position="62"/>
    </location>
</feature>
<keyword evidence="3" id="KW-1185">Reference proteome</keyword>
<sequence>MSPDEVNNALRASDADRERVAEILRDAAAEGRITLEELDERLDLTYRARTYADLAPLTADLPATSSGVAVAGSEGGLVPGGTERTLELKAKGSTITRTGAWRVPGQIIVKNPYGTVRLDFRKAVFTTSVVDIDITLSWGEAKLILPDHASAEIEVDTSWLGTIDSRVNEVADPPAPHLRITGKAAGATLKVRYGSRFDNLVASWGTE</sequence>
<dbReference type="EMBL" id="FUWS01000007">
    <property type="protein sequence ID" value="SKA19307.1"/>
    <property type="molecule type" value="Genomic_DNA"/>
</dbReference>
<dbReference type="Proteomes" id="UP000190637">
    <property type="component" value="Unassembled WGS sequence"/>
</dbReference>
<organism evidence="2 3">
    <name type="scientific">Marinactinospora thermotolerans DSM 45154</name>
    <dbReference type="NCBI Taxonomy" id="1122192"/>
    <lineage>
        <taxon>Bacteria</taxon>
        <taxon>Bacillati</taxon>
        <taxon>Actinomycetota</taxon>
        <taxon>Actinomycetes</taxon>
        <taxon>Streptosporangiales</taxon>
        <taxon>Nocardiopsidaceae</taxon>
        <taxon>Marinactinospora</taxon>
    </lineage>
</organism>
<reference evidence="2 3" key="1">
    <citation type="submission" date="2017-02" db="EMBL/GenBank/DDBJ databases">
        <authorList>
            <person name="Peterson S.W."/>
        </authorList>
    </citation>
    <scope>NUCLEOTIDE SEQUENCE [LARGE SCALE GENOMIC DNA]</scope>
    <source>
        <strain evidence="2 3">DSM 45154</strain>
    </source>
</reference>
<dbReference type="AlphaFoldDB" id="A0A1T4RTT7"/>
<name>A0A1T4RTT7_9ACTN</name>
<dbReference type="Pfam" id="PF08044">
    <property type="entry name" value="DUF1707"/>
    <property type="match status" value="1"/>
</dbReference>
<gene>
    <name evidence="2" type="ORF">SAMN02745673_02974</name>
</gene>
<proteinExistence type="predicted"/>
<evidence type="ECO:0000313" key="2">
    <source>
        <dbReference type="EMBL" id="SKA19307.1"/>
    </source>
</evidence>
<accession>A0A1T4RTT7</accession>
<dbReference type="RefSeq" id="WP_235001002.1">
    <property type="nucleotide sequence ID" value="NZ_FUWS01000007.1"/>
</dbReference>
<dbReference type="STRING" id="1122192.SAMN02745673_02974"/>
<protein>
    <recommendedName>
        <fullName evidence="1">DUF1707 domain-containing protein</fullName>
    </recommendedName>
</protein>
<evidence type="ECO:0000313" key="3">
    <source>
        <dbReference type="Proteomes" id="UP000190637"/>
    </source>
</evidence>
<dbReference type="PANTHER" id="PTHR40763">
    <property type="entry name" value="MEMBRANE PROTEIN-RELATED"/>
    <property type="match status" value="1"/>
</dbReference>